<reference evidence="2 3" key="1">
    <citation type="journal article" date="2019" name="Nat. Med.">
        <title>A library of human gut bacterial isolates paired with longitudinal multiomics data enables mechanistic microbiome research.</title>
        <authorList>
            <person name="Poyet M."/>
            <person name="Groussin M."/>
            <person name="Gibbons S.M."/>
            <person name="Avila-Pacheco J."/>
            <person name="Jiang X."/>
            <person name="Kearney S.M."/>
            <person name="Perrotta A.R."/>
            <person name="Berdy B."/>
            <person name="Zhao S."/>
            <person name="Lieberman T.D."/>
            <person name="Swanson P.K."/>
            <person name="Smith M."/>
            <person name="Roesemann S."/>
            <person name="Alexander J.E."/>
            <person name="Rich S.A."/>
            <person name="Livny J."/>
            <person name="Vlamakis H."/>
            <person name="Clish C."/>
            <person name="Bullock K."/>
            <person name="Deik A."/>
            <person name="Scott J."/>
            <person name="Pierce K.A."/>
            <person name="Xavier R.J."/>
            <person name="Alm E.J."/>
        </authorList>
    </citation>
    <scope>NUCLEOTIDE SEQUENCE [LARGE SCALE GENOMIC DNA]</scope>
    <source>
        <strain evidence="2 3">BIOML-A6</strain>
    </source>
</reference>
<dbReference type="Proteomes" id="UP000431575">
    <property type="component" value="Unassembled WGS sequence"/>
</dbReference>
<dbReference type="InterPro" id="IPR007539">
    <property type="entry name" value="DUF551"/>
</dbReference>
<comment type="caution">
    <text evidence="2">The sequence shown here is derived from an EMBL/GenBank/DDBJ whole genome shotgun (WGS) entry which is preliminary data.</text>
</comment>
<evidence type="ECO:0000313" key="3">
    <source>
        <dbReference type="Proteomes" id="UP000431575"/>
    </source>
</evidence>
<protein>
    <submittedName>
        <fullName evidence="2">DUF551 domain-containing protein</fullName>
    </submittedName>
</protein>
<organism evidence="2 3">
    <name type="scientific">Bacteroides uniformis</name>
    <dbReference type="NCBI Taxonomy" id="820"/>
    <lineage>
        <taxon>Bacteria</taxon>
        <taxon>Pseudomonadati</taxon>
        <taxon>Bacteroidota</taxon>
        <taxon>Bacteroidia</taxon>
        <taxon>Bacteroidales</taxon>
        <taxon>Bacteroidaceae</taxon>
        <taxon>Bacteroides</taxon>
    </lineage>
</organism>
<evidence type="ECO:0000313" key="2">
    <source>
        <dbReference type="EMBL" id="KAB4245554.1"/>
    </source>
</evidence>
<dbReference type="RefSeq" id="WP_130080493.1">
    <property type="nucleotide sequence ID" value="NZ_JADNBR010000004.1"/>
</dbReference>
<dbReference type="Pfam" id="PF04448">
    <property type="entry name" value="DUF551"/>
    <property type="match status" value="1"/>
</dbReference>
<proteinExistence type="predicted"/>
<dbReference type="AlphaFoldDB" id="A0A4Q5EEG6"/>
<evidence type="ECO:0000259" key="1">
    <source>
        <dbReference type="Pfam" id="PF04448"/>
    </source>
</evidence>
<accession>A0A4Q5EEG6</accession>
<feature type="domain" description="DUF551" evidence="1">
    <location>
        <begin position="54"/>
        <end position="108"/>
    </location>
</feature>
<dbReference type="EMBL" id="WCTM01000002">
    <property type="protein sequence ID" value="KAB4245554.1"/>
    <property type="molecule type" value="Genomic_DNA"/>
</dbReference>
<gene>
    <name evidence="2" type="ORF">GAP41_04620</name>
</gene>
<name>A0A4Q5EEG6_BACUN</name>
<sequence length="251" mass="28922">MKQTVEEAAMNFANYESNILDKLPFKVKNVVDYDNGLTRGFKAGAEWQAKQSPWISVEDAIPNKQAKGMCQVKYVDGSIDEMAMREVNKWIYPYIKTGYVTHWMPIPSFDEIFEANKDVLERIKEKAAWLKQIYEAPNPEVDKIVAELKEDAKLMPKNITKDEEIAWILKEANGEDDFEKLQAIISEDVTVQTEKLKESIVAHFQEACGASYSFRDILDNLDDDAIQEEIIKWARCNFLRLQIIGEKGEMQ</sequence>